<feature type="binding site" evidence="12">
    <location>
        <position position="112"/>
    </location>
    <ligand>
        <name>Ni(2+)</name>
        <dbReference type="ChEBI" id="CHEBI:49786"/>
        <note>for nickel-dependent acireductone dioxygenase activity</note>
    </ligand>
</feature>
<comment type="pathway">
    <text evidence="12">Amino-acid biosynthesis; L-methionine biosynthesis via salvage pathway; L-methionine from S-methyl-5-thio-alpha-D-ribose 1-phosphate: step 5/6.</text>
</comment>
<evidence type="ECO:0000256" key="8">
    <source>
        <dbReference type="ARBA" id="ARBA00023002"/>
    </source>
</evidence>
<evidence type="ECO:0000256" key="1">
    <source>
        <dbReference type="ARBA" id="ARBA00000428"/>
    </source>
</evidence>
<proteinExistence type="inferred from homology"/>
<evidence type="ECO:0000313" key="14">
    <source>
        <dbReference type="Proteomes" id="UP000613740"/>
    </source>
</evidence>
<dbReference type="GO" id="GO:0010309">
    <property type="term" value="F:acireductone dioxygenase [iron(II)-requiring] activity"/>
    <property type="evidence" value="ECO:0007669"/>
    <property type="project" value="UniProtKB-UniRule"/>
</dbReference>
<keyword evidence="5 12" id="KW-0028">Amino-acid biosynthesis</keyword>
<dbReference type="GO" id="GO:0019509">
    <property type="term" value="P:L-methionine salvage from methylthioadenosine"/>
    <property type="evidence" value="ECO:0007669"/>
    <property type="project" value="UniProtKB-UniRule"/>
</dbReference>
<dbReference type="Pfam" id="PF03079">
    <property type="entry name" value="ARD"/>
    <property type="match status" value="1"/>
</dbReference>
<evidence type="ECO:0000256" key="10">
    <source>
        <dbReference type="ARBA" id="ARBA00023167"/>
    </source>
</evidence>
<dbReference type="InterPro" id="IPR011051">
    <property type="entry name" value="RmlC_Cupin_sf"/>
</dbReference>
<feature type="binding site" evidence="12">
    <location>
        <position position="155"/>
    </location>
    <ligand>
        <name>Fe(2+)</name>
        <dbReference type="ChEBI" id="CHEBI:29033"/>
        <note>for iron-dependent acireductone dioxygenase activity</note>
    </ligand>
</feature>
<feature type="binding site" evidence="12">
    <location>
        <position position="112"/>
    </location>
    <ligand>
        <name>Fe(2+)</name>
        <dbReference type="ChEBI" id="CHEBI:29033"/>
        <note>for iron-dependent acireductone dioxygenase activity</note>
    </ligand>
</feature>
<organism evidence="13 14">
    <name type="scientific">Chlamydomonas schloesseri</name>
    <dbReference type="NCBI Taxonomy" id="2026947"/>
    <lineage>
        <taxon>Eukaryota</taxon>
        <taxon>Viridiplantae</taxon>
        <taxon>Chlorophyta</taxon>
        <taxon>core chlorophytes</taxon>
        <taxon>Chlorophyceae</taxon>
        <taxon>CS clade</taxon>
        <taxon>Chlamydomonadales</taxon>
        <taxon>Chlamydomonadaceae</taxon>
        <taxon>Chlamydomonas</taxon>
    </lineage>
</organism>
<feature type="binding site" evidence="12">
    <location>
        <position position="116"/>
    </location>
    <ligand>
        <name>Fe(2+)</name>
        <dbReference type="ChEBI" id="CHEBI:29033"/>
        <note>for iron-dependent acireductone dioxygenase activity</note>
    </ligand>
</feature>
<dbReference type="HAMAP" id="MF_03154">
    <property type="entry name" value="Salvage_MtnD_euk"/>
    <property type="match status" value="1"/>
</dbReference>
<dbReference type="Proteomes" id="UP000613740">
    <property type="component" value="Unassembled WGS sequence"/>
</dbReference>
<dbReference type="GO" id="GO:0005886">
    <property type="term" value="C:plasma membrane"/>
    <property type="evidence" value="ECO:0007669"/>
    <property type="project" value="UniProtKB-SubCell"/>
</dbReference>
<comment type="catalytic activity">
    <reaction evidence="12">
        <text>1,2-dihydroxy-5-(methylsulfanyl)pent-1-en-3-one + O2 = 3-(methylsulfanyl)propanoate + CO + formate + 2 H(+)</text>
        <dbReference type="Rhea" id="RHEA:14161"/>
        <dbReference type="ChEBI" id="CHEBI:15378"/>
        <dbReference type="ChEBI" id="CHEBI:15379"/>
        <dbReference type="ChEBI" id="CHEBI:15740"/>
        <dbReference type="ChEBI" id="CHEBI:17245"/>
        <dbReference type="ChEBI" id="CHEBI:49016"/>
        <dbReference type="ChEBI" id="CHEBI:49252"/>
        <dbReference type="EC" id="1.13.11.53"/>
    </reaction>
</comment>
<dbReference type="GO" id="GO:0005506">
    <property type="term" value="F:iron ion binding"/>
    <property type="evidence" value="ECO:0007669"/>
    <property type="project" value="UniProtKB-UniRule"/>
</dbReference>
<dbReference type="EMBL" id="JAEHOD010000043">
    <property type="protein sequence ID" value="KAG2438353.1"/>
    <property type="molecule type" value="Genomic_DNA"/>
</dbReference>
<dbReference type="Gene3D" id="2.60.120.10">
    <property type="entry name" value="Jelly Rolls"/>
    <property type="match status" value="1"/>
</dbReference>
<keyword evidence="7 12" id="KW-0223">Dioxygenase</keyword>
<comment type="similarity">
    <text evidence="12">Belongs to the acireductone dioxygenase (ARD) family.</text>
</comment>
<evidence type="ECO:0000256" key="12">
    <source>
        <dbReference type="HAMAP-Rule" id="MF_03154"/>
    </source>
</evidence>
<dbReference type="FunFam" id="2.60.120.10:FF:000031">
    <property type="entry name" value="1,2-dihydroxy-3-keto-5-methylthiopentene dioxygenase"/>
    <property type="match status" value="1"/>
</dbReference>
<comment type="cofactor">
    <cofactor evidence="12">
        <name>Fe(2+)</name>
        <dbReference type="ChEBI" id="CHEBI:29033"/>
    </cofactor>
    <cofactor evidence="12">
        <name>Ni(2+)</name>
        <dbReference type="ChEBI" id="CHEBI:49786"/>
    </cofactor>
    <text evidence="12">Binds either 1 Fe or Ni cation per monomer. Iron-binding promotes an acireductone dioxygenase reaction producing 2-keto-4-methylthiobutyrate, while nickel-binding promotes an acireductone dioxygenase reaction producing 3-(methylsulfanyl)propanoate.</text>
</comment>
<comment type="function">
    <text evidence="12">Catalyzes 2 different reactions between oxygen and the acireductone 1,2-dihydroxy-3-keto-5-methylthiopentene (DHK-MTPene) depending upon the metal bound in the active site. Fe-containing acireductone dioxygenase (Fe-ARD) produces formate and 2-keto-4-methylthiobutyrate (KMTB), the alpha-ketoacid precursor of methionine in the methionine recycle pathway. Ni-containing acireductone dioxygenase (Ni-ARD) produces methylthiopropionate, carbon monoxide and formate, and does not lie on the methionine recycle pathway.</text>
</comment>
<keyword evidence="14" id="KW-1185">Reference proteome</keyword>
<feature type="binding site" evidence="12">
    <location>
        <position position="155"/>
    </location>
    <ligand>
        <name>Ni(2+)</name>
        <dbReference type="ChEBI" id="CHEBI:49786"/>
        <note>for nickel-dependent acireductone dioxygenase activity</note>
    </ligand>
</feature>
<sequence>MATSEFTAEELALAQPEKPEDATIEAWYMDDSDEDQRLPHKLNPNQPCSLAALRDLGVLYWKLDADKYEADPRLEAIRKVYNYSYTEIVNISKDTLPEYDAKIKSFYQEHIHSDDEIRYILDGAGYFDVRDHQDRWIRIATRKGDLVVLPEGIYHRFTLDTNNYTKAMRLFVGAPVWTPHNRPQEDHPSRAKYLERFPAPAVKAAA</sequence>
<comment type="caution">
    <text evidence="13">The sequence shown here is derived from an EMBL/GenBank/DDBJ whole genome shotgun (WGS) entry which is preliminary data.</text>
</comment>
<protein>
    <recommendedName>
        <fullName evidence="12">Acireductone dioxygenase</fullName>
    </recommendedName>
    <alternativeName>
        <fullName evidence="12">Acireductone dioxygenase (Fe(2+)-requiring)</fullName>
        <shortName evidence="12">ARD'</shortName>
        <shortName evidence="12">Fe-ARD</shortName>
        <ecNumber evidence="12">1.13.11.54</ecNumber>
    </alternativeName>
    <alternativeName>
        <fullName evidence="12">Acireductone dioxygenase (Ni(2+)-requiring)</fullName>
        <shortName evidence="12">ARD</shortName>
        <shortName evidence="12">Ni-ARD</shortName>
        <ecNumber evidence="12">1.13.11.53</ecNumber>
    </alternativeName>
</protein>
<keyword evidence="10 12" id="KW-0486">Methionine biosynthesis</keyword>
<dbReference type="InterPro" id="IPR004313">
    <property type="entry name" value="ARD"/>
</dbReference>
<dbReference type="InterPro" id="IPR027496">
    <property type="entry name" value="ARD_euk"/>
</dbReference>
<keyword evidence="3 12" id="KW-0963">Cytoplasm</keyword>
<accession>A0A835T3Z5</accession>
<dbReference type="AlphaFoldDB" id="A0A835T3Z5"/>
<dbReference type="GO" id="GO:0005634">
    <property type="term" value="C:nucleus"/>
    <property type="evidence" value="ECO:0007669"/>
    <property type="project" value="UniProtKB-SubCell"/>
</dbReference>
<keyword evidence="8 12" id="KW-0560">Oxidoreductase</keyword>
<keyword evidence="9 12" id="KW-0408">Iron</keyword>
<dbReference type="PANTHER" id="PTHR23418">
    <property type="entry name" value="ACIREDUCTONE DIOXYGENASE"/>
    <property type="match status" value="1"/>
</dbReference>
<evidence type="ECO:0000313" key="13">
    <source>
        <dbReference type="EMBL" id="KAG2438353.1"/>
    </source>
</evidence>
<evidence type="ECO:0000256" key="3">
    <source>
        <dbReference type="ARBA" id="ARBA00022490"/>
    </source>
</evidence>
<dbReference type="EC" id="1.13.11.54" evidence="12"/>
<evidence type="ECO:0000256" key="11">
    <source>
        <dbReference type="ARBA" id="ARBA00023242"/>
    </source>
</evidence>
<evidence type="ECO:0000256" key="9">
    <source>
        <dbReference type="ARBA" id="ARBA00023004"/>
    </source>
</evidence>
<dbReference type="InterPro" id="IPR014710">
    <property type="entry name" value="RmlC-like_jellyroll"/>
</dbReference>
<feature type="binding site" evidence="12">
    <location>
        <position position="116"/>
    </location>
    <ligand>
        <name>Ni(2+)</name>
        <dbReference type="ChEBI" id="CHEBI:49786"/>
        <note>for nickel-dependent acireductone dioxygenase activity</note>
    </ligand>
</feature>
<feature type="binding site" evidence="12">
    <location>
        <position position="110"/>
    </location>
    <ligand>
        <name>Ni(2+)</name>
        <dbReference type="ChEBI" id="CHEBI:49786"/>
        <note>for nickel-dependent acireductone dioxygenase activity</note>
    </ligand>
</feature>
<keyword evidence="11 12" id="KW-0539">Nucleus</keyword>
<evidence type="ECO:0000256" key="4">
    <source>
        <dbReference type="ARBA" id="ARBA00022596"/>
    </source>
</evidence>
<comment type="catalytic activity">
    <reaction evidence="1 12">
        <text>1,2-dihydroxy-5-(methylsulfanyl)pent-1-en-3-one + O2 = 4-methylsulfanyl-2-oxobutanoate + formate + 2 H(+)</text>
        <dbReference type="Rhea" id="RHEA:24504"/>
        <dbReference type="ChEBI" id="CHEBI:15378"/>
        <dbReference type="ChEBI" id="CHEBI:15379"/>
        <dbReference type="ChEBI" id="CHEBI:15740"/>
        <dbReference type="ChEBI" id="CHEBI:16723"/>
        <dbReference type="ChEBI" id="CHEBI:49252"/>
        <dbReference type="EC" id="1.13.11.54"/>
    </reaction>
</comment>
<dbReference type="EC" id="1.13.11.53" evidence="12"/>
<name>A0A835T3Z5_9CHLO</name>
<dbReference type="GO" id="GO:0005737">
    <property type="term" value="C:cytoplasm"/>
    <property type="evidence" value="ECO:0007669"/>
    <property type="project" value="UniProtKB-SubCell"/>
</dbReference>
<dbReference type="SUPFAM" id="SSF51182">
    <property type="entry name" value="RmlC-like cupins"/>
    <property type="match status" value="1"/>
</dbReference>
<dbReference type="GO" id="GO:0016151">
    <property type="term" value="F:nickel cation binding"/>
    <property type="evidence" value="ECO:0007669"/>
    <property type="project" value="UniProtKB-UniRule"/>
</dbReference>
<keyword evidence="6 12" id="KW-0479">Metal-binding</keyword>
<reference evidence="13" key="1">
    <citation type="journal article" date="2020" name="bioRxiv">
        <title>Comparative genomics of Chlamydomonas.</title>
        <authorList>
            <person name="Craig R.J."/>
            <person name="Hasan A.R."/>
            <person name="Ness R.W."/>
            <person name="Keightley P.D."/>
        </authorList>
    </citation>
    <scope>NUCLEOTIDE SEQUENCE</scope>
    <source>
        <strain evidence="13">CCAP 11/173</strain>
    </source>
</reference>
<dbReference type="PANTHER" id="PTHR23418:SF0">
    <property type="entry name" value="ACIREDUCTONE DIOXYGENASE"/>
    <property type="match status" value="1"/>
</dbReference>
<dbReference type="GO" id="GO:0010308">
    <property type="term" value="F:acireductone dioxygenase (Ni2+-requiring) activity"/>
    <property type="evidence" value="ECO:0007669"/>
    <property type="project" value="UniProtKB-UniRule"/>
</dbReference>
<dbReference type="CDD" id="cd02232">
    <property type="entry name" value="cupin_ARD"/>
    <property type="match status" value="1"/>
</dbReference>
<keyword evidence="4 12" id="KW-0533">Nickel</keyword>
<evidence type="ECO:0000256" key="5">
    <source>
        <dbReference type="ARBA" id="ARBA00022605"/>
    </source>
</evidence>
<comment type="subcellular location">
    <subcellularLocation>
        <location evidence="2">Cell membrane</location>
        <topology evidence="2">Peripheral membrane protein</topology>
        <orientation evidence="2">Cytoplasmic side</orientation>
    </subcellularLocation>
    <subcellularLocation>
        <location evidence="12">Cytoplasm</location>
    </subcellularLocation>
    <subcellularLocation>
        <location evidence="12">Nucleus</location>
    </subcellularLocation>
</comment>
<evidence type="ECO:0000256" key="2">
    <source>
        <dbReference type="ARBA" id="ARBA00004413"/>
    </source>
</evidence>
<evidence type="ECO:0000256" key="7">
    <source>
        <dbReference type="ARBA" id="ARBA00022964"/>
    </source>
</evidence>
<dbReference type="OrthoDB" id="1867259at2759"/>
<dbReference type="UniPathway" id="UPA00904">
    <property type="reaction ID" value="UER00878"/>
</dbReference>
<evidence type="ECO:0000256" key="6">
    <source>
        <dbReference type="ARBA" id="ARBA00022723"/>
    </source>
</evidence>
<feature type="binding site" evidence="12">
    <location>
        <position position="110"/>
    </location>
    <ligand>
        <name>Fe(2+)</name>
        <dbReference type="ChEBI" id="CHEBI:29033"/>
        <note>for iron-dependent acireductone dioxygenase activity</note>
    </ligand>
</feature>
<gene>
    <name evidence="13" type="ORF">HYH02_010809</name>
</gene>